<keyword evidence="6" id="KW-0812">Transmembrane</keyword>
<dbReference type="GO" id="GO:0004497">
    <property type="term" value="F:monooxygenase activity"/>
    <property type="evidence" value="ECO:0007669"/>
    <property type="project" value="UniProtKB-KW"/>
</dbReference>
<dbReference type="OrthoDB" id="1470350at2759"/>
<dbReference type="EMBL" id="CAJVQA010002376">
    <property type="protein sequence ID" value="CAG8545220.1"/>
    <property type="molecule type" value="Genomic_DNA"/>
</dbReference>
<dbReference type="Pfam" id="PF00067">
    <property type="entry name" value="p450"/>
    <property type="match status" value="1"/>
</dbReference>
<keyword evidence="4 5" id="KW-0349">Heme</keyword>
<sequence length="500" mass="58219">MEIIIFVGIIISLYTSYFYFRYFTRPNPLPGPFPLPFIGTLFQIGLNPRKWAEKNLNESIDIWEYYIGPFRVVTICNAKYLDKIYLSYKESKNLSRESKFFKRNIAAYDEIGILKGLIFNNVFHKWKRSRQFVTKVLMSKIYHYGFINNVQKIFKEFEENWDENKEVTLDFSTWVSCYKTQITIGTIFGQQLYNLPSFKIISKASSEHMALLAFLVFVPKCVSSIIMLLGFNTMKKKSVFLNGTVHNIIQKRRKEIENGSPTNFNLLDLLLTSNLLNESENIKGEESLNDEEVENNLAEITSTSIETTSSALCFLIYNVAKNSSVIEKIRAEILKVFGSDTNAIITYETLESCRYIEAVAKETLRFANPVPYNLRILDGKESVGEFNWPSGTWFWIDHHRIMNDPNHFNEPKKFNPDRFLNEEYEGAGEFNKIRKNGYVPFGGGLRICPGRNIVLIELKLLTVLFFRKYNINLVNENESIKYVYRGINQVYNLKIRLSEK</sequence>
<dbReference type="SUPFAM" id="SSF48264">
    <property type="entry name" value="Cytochrome P450"/>
    <property type="match status" value="1"/>
</dbReference>
<keyword evidence="6" id="KW-1133">Transmembrane helix</keyword>
<keyword evidence="3 4" id="KW-0408">Iron</keyword>
<dbReference type="CDD" id="cd00302">
    <property type="entry name" value="cytochrome_P450"/>
    <property type="match status" value="1"/>
</dbReference>
<protein>
    <submittedName>
        <fullName evidence="7">23007_t:CDS:1</fullName>
    </submittedName>
</protein>
<comment type="cofactor">
    <cofactor evidence="4">
        <name>heme</name>
        <dbReference type="ChEBI" id="CHEBI:30413"/>
    </cofactor>
</comment>
<accession>A0A9N9AYE2</accession>
<dbReference type="InterPro" id="IPR036396">
    <property type="entry name" value="Cyt_P450_sf"/>
</dbReference>
<name>A0A9N9AYE2_9GLOM</name>
<dbReference type="InterPro" id="IPR001128">
    <property type="entry name" value="Cyt_P450"/>
</dbReference>
<keyword evidence="5" id="KW-0560">Oxidoreductase</keyword>
<evidence type="ECO:0000256" key="3">
    <source>
        <dbReference type="ARBA" id="ARBA00023004"/>
    </source>
</evidence>
<proteinExistence type="inferred from homology"/>
<dbReference type="Gene3D" id="1.10.630.10">
    <property type="entry name" value="Cytochrome P450"/>
    <property type="match status" value="1"/>
</dbReference>
<evidence type="ECO:0000256" key="6">
    <source>
        <dbReference type="SAM" id="Phobius"/>
    </source>
</evidence>
<dbReference type="GO" id="GO:0020037">
    <property type="term" value="F:heme binding"/>
    <property type="evidence" value="ECO:0007669"/>
    <property type="project" value="InterPro"/>
</dbReference>
<reference evidence="7" key="1">
    <citation type="submission" date="2021-06" db="EMBL/GenBank/DDBJ databases">
        <authorList>
            <person name="Kallberg Y."/>
            <person name="Tangrot J."/>
            <person name="Rosling A."/>
        </authorList>
    </citation>
    <scope>NUCLEOTIDE SEQUENCE</scope>
    <source>
        <strain evidence="7">FL966</strain>
    </source>
</reference>
<keyword evidence="6" id="KW-0472">Membrane</keyword>
<dbReference type="InterPro" id="IPR002401">
    <property type="entry name" value="Cyt_P450_E_grp-I"/>
</dbReference>
<keyword evidence="8" id="KW-1185">Reference proteome</keyword>
<dbReference type="InterPro" id="IPR050196">
    <property type="entry name" value="Cytochrome_P450_Monoox"/>
</dbReference>
<dbReference type="GO" id="GO:0005506">
    <property type="term" value="F:iron ion binding"/>
    <property type="evidence" value="ECO:0007669"/>
    <property type="project" value="InterPro"/>
</dbReference>
<comment type="caution">
    <text evidence="7">The sequence shown here is derived from an EMBL/GenBank/DDBJ whole genome shotgun (WGS) entry which is preliminary data.</text>
</comment>
<comment type="similarity">
    <text evidence="1 5">Belongs to the cytochrome P450 family.</text>
</comment>
<feature type="transmembrane region" description="Helical" evidence="6">
    <location>
        <begin position="209"/>
        <end position="231"/>
    </location>
</feature>
<evidence type="ECO:0000313" key="8">
    <source>
        <dbReference type="Proteomes" id="UP000789759"/>
    </source>
</evidence>
<evidence type="ECO:0000313" key="7">
    <source>
        <dbReference type="EMBL" id="CAG8545220.1"/>
    </source>
</evidence>
<evidence type="ECO:0000256" key="5">
    <source>
        <dbReference type="RuleBase" id="RU000461"/>
    </source>
</evidence>
<dbReference type="PANTHER" id="PTHR24291">
    <property type="entry name" value="CYTOCHROME P450 FAMILY 4"/>
    <property type="match status" value="1"/>
</dbReference>
<dbReference type="AlphaFoldDB" id="A0A9N9AYE2"/>
<dbReference type="PRINTS" id="PR00385">
    <property type="entry name" value="P450"/>
</dbReference>
<dbReference type="InterPro" id="IPR017972">
    <property type="entry name" value="Cyt_P450_CS"/>
</dbReference>
<organism evidence="7 8">
    <name type="scientific">Cetraspora pellucida</name>
    <dbReference type="NCBI Taxonomy" id="1433469"/>
    <lineage>
        <taxon>Eukaryota</taxon>
        <taxon>Fungi</taxon>
        <taxon>Fungi incertae sedis</taxon>
        <taxon>Mucoromycota</taxon>
        <taxon>Glomeromycotina</taxon>
        <taxon>Glomeromycetes</taxon>
        <taxon>Diversisporales</taxon>
        <taxon>Gigasporaceae</taxon>
        <taxon>Cetraspora</taxon>
    </lineage>
</organism>
<dbReference type="PRINTS" id="PR00463">
    <property type="entry name" value="EP450I"/>
</dbReference>
<keyword evidence="5" id="KW-0503">Monooxygenase</keyword>
<dbReference type="GO" id="GO:0016705">
    <property type="term" value="F:oxidoreductase activity, acting on paired donors, with incorporation or reduction of molecular oxygen"/>
    <property type="evidence" value="ECO:0007669"/>
    <property type="project" value="InterPro"/>
</dbReference>
<keyword evidence="2 4" id="KW-0479">Metal-binding</keyword>
<gene>
    <name evidence="7" type="ORF">CPELLU_LOCUS4486</name>
</gene>
<dbReference type="Proteomes" id="UP000789759">
    <property type="component" value="Unassembled WGS sequence"/>
</dbReference>
<evidence type="ECO:0000256" key="2">
    <source>
        <dbReference type="ARBA" id="ARBA00022723"/>
    </source>
</evidence>
<evidence type="ECO:0000256" key="1">
    <source>
        <dbReference type="ARBA" id="ARBA00010617"/>
    </source>
</evidence>
<evidence type="ECO:0000256" key="4">
    <source>
        <dbReference type="PIRSR" id="PIRSR602401-1"/>
    </source>
</evidence>
<feature type="binding site" description="axial binding residue" evidence="4">
    <location>
        <position position="448"/>
    </location>
    <ligand>
        <name>heme</name>
        <dbReference type="ChEBI" id="CHEBI:30413"/>
    </ligand>
    <ligandPart>
        <name>Fe</name>
        <dbReference type="ChEBI" id="CHEBI:18248"/>
    </ligandPart>
</feature>
<dbReference type="PROSITE" id="PS00086">
    <property type="entry name" value="CYTOCHROME_P450"/>
    <property type="match status" value="1"/>
</dbReference>
<dbReference type="PANTHER" id="PTHR24291:SF161">
    <property type="entry name" value="CYTOCHROME P450 315A1, MITOCHONDRIAL"/>
    <property type="match status" value="1"/>
</dbReference>